<feature type="domain" description="Thioredoxin" evidence="1">
    <location>
        <begin position="61"/>
        <end position="240"/>
    </location>
</feature>
<dbReference type="SUPFAM" id="SSF52833">
    <property type="entry name" value="Thioredoxin-like"/>
    <property type="match status" value="1"/>
</dbReference>
<dbReference type="OrthoDB" id="40334at2759"/>
<dbReference type="EMBL" id="KZ613537">
    <property type="protein sequence ID" value="PMD13061.1"/>
    <property type="molecule type" value="Genomic_DNA"/>
</dbReference>
<dbReference type="PANTHER" id="PTHR42336">
    <property type="entry name" value="THIOREDOXIN DOMAIN-CONTAINING PROTEIN-RELATED"/>
    <property type="match status" value="1"/>
</dbReference>
<dbReference type="PANTHER" id="PTHR42336:SF2">
    <property type="entry name" value="THIOREDOXIN DOMAIN-CONTAINING PROTEIN"/>
    <property type="match status" value="1"/>
</dbReference>
<sequence>MFAKLTTKIALRKAGIPSSALSLPEYQGSKDPNASPFANVSNPFANLTVPNSLKSWATPPPPPVEIAPAPTLGTRAPGTNKLRLPVEDGRPSIVVFLRHCGCPFAEKTFLDLRRLANKFPRVNFIAVSHSSQKATEKWLSQIGGKWAVTVIVDEEREVYACWGLGLSTTYHLLNPWTQIAARKLGTQEGLWGREVDSSGNRWQIGGSWATDETGVIRWGAVSKTADDIPDLVEACKSLGAY</sequence>
<protein>
    <recommendedName>
        <fullName evidence="1">Thioredoxin domain-containing protein</fullName>
    </recommendedName>
</protein>
<dbReference type="AlphaFoldDB" id="A0A2J6PG89"/>
<reference evidence="2 3" key="1">
    <citation type="submission" date="2016-05" db="EMBL/GenBank/DDBJ databases">
        <title>A degradative enzymes factory behind the ericoid mycorrhizal symbiosis.</title>
        <authorList>
            <consortium name="DOE Joint Genome Institute"/>
            <person name="Martino E."/>
            <person name="Morin E."/>
            <person name="Grelet G."/>
            <person name="Kuo A."/>
            <person name="Kohler A."/>
            <person name="Daghino S."/>
            <person name="Barry K."/>
            <person name="Choi C."/>
            <person name="Cichocki N."/>
            <person name="Clum A."/>
            <person name="Copeland A."/>
            <person name="Hainaut M."/>
            <person name="Haridas S."/>
            <person name="Labutti K."/>
            <person name="Lindquist E."/>
            <person name="Lipzen A."/>
            <person name="Khouja H.-R."/>
            <person name="Murat C."/>
            <person name="Ohm R."/>
            <person name="Olson A."/>
            <person name="Spatafora J."/>
            <person name="Veneault-Fourrey C."/>
            <person name="Henrissat B."/>
            <person name="Grigoriev I."/>
            <person name="Martin F."/>
            <person name="Perotto S."/>
        </authorList>
    </citation>
    <scope>NUCLEOTIDE SEQUENCE [LARGE SCALE GENOMIC DNA]</scope>
    <source>
        <strain evidence="2 3">UAMH 7357</strain>
    </source>
</reference>
<dbReference type="Gene3D" id="3.40.30.10">
    <property type="entry name" value="Glutaredoxin"/>
    <property type="match status" value="1"/>
</dbReference>
<organism evidence="2 3">
    <name type="scientific">Hyaloscypha hepaticicola</name>
    <dbReference type="NCBI Taxonomy" id="2082293"/>
    <lineage>
        <taxon>Eukaryota</taxon>
        <taxon>Fungi</taxon>
        <taxon>Dikarya</taxon>
        <taxon>Ascomycota</taxon>
        <taxon>Pezizomycotina</taxon>
        <taxon>Leotiomycetes</taxon>
        <taxon>Helotiales</taxon>
        <taxon>Hyaloscyphaceae</taxon>
        <taxon>Hyaloscypha</taxon>
    </lineage>
</organism>
<evidence type="ECO:0000313" key="2">
    <source>
        <dbReference type="EMBL" id="PMD13061.1"/>
    </source>
</evidence>
<dbReference type="Proteomes" id="UP000235672">
    <property type="component" value="Unassembled WGS sequence"/>
</dbReference>
<dbReference type="Pfam" id="PF13911">
    <property type="entry name" value="AhpC-TSA_2"/>
    <property type="match status" value="1"/>
</dbReference>
<proteinExistence type="predicted"/>
<dbReference type="InterPro" id="IPR013766">
    <property type="entry name" value="Thioredoxin_domain"/>
</dbReference>
<accession>A0A2J6PG89</accession>
<gene>
    <name evidence="2" type="ORF">NA56DRAFT_712526</name>
</gene>
<dbReference type="InterPro" id="IPR032801">
    <property type="entry name" value="PXL2A/B/C"/>
</dbReference>
<dbReference type="PROSITE" id="PS51352">
    <property type="entry name" value="THIOREDOXIN_2"/>
    <property type="match status" value="1"/>
</dbReference>
<evidence type="ECO:0000259" key="1">
    <source>
        <dbReference type="PROSITE" id="PS51352"/>
    </source>
</evidence>
<keyword evidence="3" id="KW-1185">Reference proteome</keyword>
<evidence type="ECO:0000313" key="3">
    <source>
        <dbReference type="Proteomes" id="UP000235672"/>
    </source>
</evidence>
<name>A0A2J6PG89_9HELO</name>
<dbReference type="InterPro" id="IPR036249">
    <property type="entry name" value="Thioredoxin-like_sf"/>
</dbReference>